<evidence type="ECO:0000256" key="7">
    <source>
        <dbReference type="SAM" id="Phobius"/>
    </source>
</evidence>
<dbReference type="AlphaFoldDB" id="A0AAD5KDW3"/>
<feature type="transmembrane region" description="Helical" evidence="7">
    <location>
        <begin position="377"/>
        <end position="395"/>
    </location>
</feature>
<name>A0AAD5KDW3_9CRUS</name>
<feature type="transmembrane region" description="Helical" evidence="7">
    <location>
        <begin position="233"/>
        <end position="259"/>
    </location>
</feature>
<feature type="transmembrane region" description="Helical" evidence="7">
    <location>
        <begin position="279"/>
        <end position="301"/>
    </location>
</feature>
<evidence type="ECO:0000256" key="1">
    <source>
        <dbReference type="ARBA" id="ARBA00004429"/>
    </source>
</evidence>
<feature type="transmembrane region" description="Helical" evidence="7">
    <location>
        <begin position="85"/>
        <end position="105"/>
    </location>
</feature>
<comment type="caution">
    <text evidence="9">The sequence shown here is derived from an EMBL/GenBank/DDBJ whole genome shotgun (WGS) entry which is preliminary data.</text>
</comment>
<feature type="transmembrane region" description="Helical" evidence="7">
    <location>
        <begin position="307"/>
        <end position="324"/>
    </location>
</feature>
<evidence type="ECO:0000256" key="2">
    <source>
        <dbReference type="ARBA" id="ARBA00022475"/>
    </source>
</evidence>
<keyword evidence="4 7" id="KW-0812">Transmembrane</keyword>
<evidence type="ECO:0000313" key="9">
    <source>
        <dbReference type="EMBL" id="KAI9549762.1"/>
    </source>
</evidence>
<comment type="subcellular location">
    <subcellularLocation>
        <location evidence="1">Cell inner membrane</location>
        <topology evidence="1">Multi-pass membrane protein</topology>
    </subcellularLocation>
</comment>
<keyword evidence="6 7" id="KW-0472">Membrane</keyword>
<evidence type="ECO:0000256" key="6">
    <source>
        <dbReference type="ARBA" id="ARBA00023136"/>
    </source>
</evidence>
<keyword evidence="2" id="KW-1003">Cell membrane</keyword>
<dbReference type="Pfam" id="PF06808">
    <property type="entry name" value="DctM"/>
    <property type="match status" value="1"/>
</dbReference>
<feature type="domain" description="TRAP C4-dicarboxylate transport system permease DctM subunit" evidence="8">
    <location>
        <begin position="70"/>
        <end position="481"/>
    </location>
</feature>
<feature type="transmembrane region" description="Helical" evidence="7">
    <location>
        <begin position="423"/>
        <end position="449"/>
    </location>
</feature>
<feature type="transmembrane region" description="Helical" evidence="7">
    <location>
        <begin position="200"/>
        <end position="227"/>
    </location>
</feature>
<organism evidence="9 10">
    <name type="scientific">Daphnia sinensis</name>
    <dbReference type="NCBI Taxonomy" id="1820382"/>
    <lineage>
        <taxon>Eukaryota</taxon>
        <taxon>Metazoa</taxon>
        <taxon>Ecdysozoa</taxon>
        <taxon>Arthropoda</taxon>
        <taxon>Crustacea</taxon>
        <taxon>Branchiopoda</taxon>
        <taxon>Diplostraca</taxon>
        <taxon>Cladocera</taxon>
        <taxon>Anomopoda</taxon>
        <taxon>Daphniidae</taxon>
        <taxon>Daphnia</taxon>
        <taxon>Daphnia similis group</taxon>
    </lineage>
</organism>
<evidence type="ECO:0000256" key="5">
    <source>
        <dbReference type="ARBA" id="ARBA00022989"/>
    </source>
</evidence>
<dbReference type="NCBIfam" id="TIGR00786">
    <property type="entry name" value="dctM"/>
    <property type="match status" value="1"/>
</dbReference>
<feature type="transmembrane region" description="Helical" evidence="7">
    <location>
        <begin position="163"/>
        <end position="188"/>
    </location>
</feature>
<dbReference type="InterPro" id="IPR004681">
    <property type="entry name" value="TRAP_DctM"/>
</dbReference>
<proteinExistence type="predicted"/>
<feature type="transmembrane region" description="Helical" evidence="7">
    <location>
        <begin position="28"/>
        <end position="47"/>
    </location>
</feature>
<feature type="transmembrane region" description="Helical" evidence="7">
    <location>
        <begin position="461"/>
        <end position="485"/>
    </location>
</feature>
<evidence type="ECO:0000259" key="8">
    <source>
        <dbReference type="Pfam" id="PF06808"/>
    </source>
</evidence>
<keyword evidence="5 7" id="KW-1133">Transmembrane helix</keyword>
<keyword evidence="3" id="KW-0997">Cell inner membrane</keyword>
<protein>
    <recommendedName>
        <fullName evidence="8">TRAP C4-dicarboxylate transport system permease DctM subunit domain-containing protein</fullName>
    </recommendedName>
</protein>
<gene>
    <name evidence="9" type="ORF">GHT06_004020</name>
</gene>
<keyword evidence="10" id="KW-1185">Reference proteome</keyword>
<feature type="transmembrane region" description="Helical" evidence="7">
    <location>
        <begin position="112"/>
        <end position="131"/>
    </location>
</feature>
<feature type="transmembrane region" description="Helical" evidence="7">
    <location>
        <begin position="59"/>
        <end position="79"/>
    </location>
</feature>
<dbReference type="GO" id="GO:0022857">
    <property type="term" value="F:transmembrane transporter activity"/>
    <property type="evidence" value="ECO:0007669"/>
    <property type="project" value="TreeGrafter"/>
</dbReference>
<dbReference type="InterPro" id="IPR010656">
    <property type="entry name" value="DctM"/>
</dbReference>
<evidence type="ECO:0000256" key="3">
    <source>
        <dbReference type="ARBA" id="ARBA00022519"/>
    </source>
</evidence>
<feature type="transmembrane region" description="Helical" evidence="7">
    <location>
        <begin position="336"/>
        <end position="357"/>
    </location>
</feature>
<accession>A0AAD5KDW3</accession>
<feature type="transmembrane region" description="Helical" evidence="7">
    <location>
        <begin position="400"/>
        <end position="417"/>
    </location>
</feature>
<dbReference type="PANTHER" id="PTHR33362">
    <property type="entry name" value="SIALIC ACID TRAP TRANSPORTER PERMEASE PROTEIN SIAT-RELATED"/>
    <property type="match status" value="1"/>
</dbReference>
<dbReference type="Proteomes" id="UP000820818">
    <property type="component" value="Unassembled WGS sequence"/>
</dbReference>
<dbReference type="EMBL" id="WJBH02000273">
    <property type="protein sequence ID" value="KAI9549762.1"/>
    <property type="molecule type" value="Genomic_DNA"/>
</dbReference>
<evidence type="ECO:0000256" key="4">
    <source>
        <dbReference type="ARBA" id="ARBA00022692"/>
    </source>
</evidence>
<sequence length="491" mass="51708">MVLGGSNLVYITFMLGQKSATLQLPLSFIYGIIPFSGLLIIYYEIVCDHSTHQLTQKRLIMEIVSVLILVIAFLVLLGLGVPVAWSLGMSSVLTLLVTVAAFSAITTVAQRMAAGLDTFALLAIPFFIVAGELMNRGGIANRLIALAKAITGRLPGGLLHVNIVAAMLFGAIAGSAVAAASAMGGILGKRMEQEGYPKELGAAVNITSSTTGLIIPPSNVLIVFSLASGGVSVAALFVAGYIPGILVGLLLMAVAAVMVKIKKIPAGESTSFKVLLEKFWKAVPSLFLLIVVIGGIVGGVFTATEASAIAVIYALGLSLFYRELKFKDLPSVLLKSAETTAVVTLLIATSMALSWVMSAEEIPQSISNSLLSLSDNIIVILILINLILLVVGAFMDMTPAVMIFTPIFLPVVTALGIEPVHFGIMMVLNLCIGLCTPPVGSILFIGVGIAQTSIEKVLKPLLPFFGAMIVALILIMLFPEITLWLPRVLDF</sequence>
<dbReference type="GO" id="GO:0005886">
    <property type="term" value="C:plasma membrane"/>
    <property type="evidence" value="ECO:0007669"/>
    <property type="project" value="UniProtKB-SubCell"/>
</dbReference>
<reference evidence="9" key="1">
    <citation type="submission" date="2022-05" db="EMBL/GenBank/DDBJ databases">
        <title>A multi-omics perspective on studying reproductive biology in Daphnia sinensis.</title>
        <authorList>
            <person name="Jia J."/>
        </authorList>
    </citation>
    <scope>NUCLEOTIDE SEQUENCE</scope>
    <source>
        <strain evidence="9">WSL</strain>
    </source>
</reference>
<dbReference type="PANTHER" id="PTHR33362:SF2">
    <property type="entry name" value="TRAP TRANSPORTER LARGE PERMEASE PROTEIN"/>
    <property type="match status" value="1"/>
</dbReference>
<evidence type="ECO:0000313" key="10">
    <source>
        <dbReference type="Proteomes" id="UP000820818"/>
    </source>
</evidence>